<proteinExistence type="predicted"/>
<protein>
    <submittedName>
        <fullName evidence="1">Uncharacterized protein</fullName>
    </submittedName>
</protein>
<evidence type="ECO:0000313" key="1">
    <source>
        <dbReference type="EMBL" id="HCW93004.1"/>
    </source>
</evidence>
<accession>A0A3D5QBG2</accession>
<dbReference type="EMBL" id="DPPF01000095">
    <property type="protein sequence ID" value="HCW93004.1"/>
    <property type="molecule type" value="Genomic_DNA"/>
</dbReference>
<comment type="caution">
    <text evidence="1">The sequence shown here is derived from an EMBL/GenBank/DDBJ whole genome shotgun (WGS) entry which is preliminary data.</text>
</comment>
<reference evidence="1 2" key="1">
    <citation type="journal article" date="2018" name="Nat. Biotechnol.">
        <title>A standardized bacterial taxonomy based on genome phylogeny substantially revises the tree of life.</title>
        <authorList>
            <person name="Parks D.H."/>
            <person name="Chuvochina M."/>
            <person name="Waite D.W."/>
            <person name="Rinke C."/>
            <person name="Skarshewski A."/>
            <person name="Chaumeil P.A."/>
            <person name="Hugenholtz P."/>
        </authorList>
    </citation>
    <scope>NUCLEOTIDE SEQUENCE [LARGE SCALE GENOMIC DNA]</scope>
    <source>
        <strain evidence="1">UBA8672</strain>
    </source>
</reference>
<evidence type="ECO:0000313" key="2">
    <source>
        <dbReference type="Proteomes" id="UP000262325"/>
    </source>
</evidence>
<gene>
    <name evidence="1" type="ORF">DHM44_04910</name>
</gene>
<dbReference type="Proteomes" id="UP000262325">
    <property type="component" value="Unassembled WGS sequence"/>
</dbReference>
<dbReference type="AlphaFoldDB" id="A0A3D5QBG2"/>
<sequence length="86" mass="9910">MELCKGLEKEIIMEIKLYPTIQVNRLTENTSVNSPPRKNFRFKGKIIHARHSGEKEPGKYVITITTNNQDLNISELLNRDIIVTSE</sequence>
<name>A0A3D5QBG2_FLESI</name>
<organism evidence="1 2">
    <name type="scientific">Flexistipes sinusarabici</name>
    <dbReference type="NCBI Taxonomy" id="2352"/>
    <lineage>
        <taxon>Bacteria</taxon>
        <taxon>Pseudomonadati</taxon>
        <taxon>Deferribacterota</taxon>
        <taxon>Deferribacteres</taxon>
        <taxon>Deferribacterales</taxon>
        <taxon>Flexistipitaceae</taxon>
        <taxon>Flexistipes</taxon>
    </lineage>
</organism>